<protein>
    <submittedName>
        <fullName evidence="1">Uncharacterized protein</fullName>
    </submittedName>
</protein>
<name>A0A553NTR0_TIGCA</name>
<evidence type="ECO:0000313" key="1">
    <source>
        <dbReference type="EMBL" id="TRY68814.1"/>
    </source>
</evidence>
<dbReference type="Proteomes" id="UP000318571">
    <property type="component" value="Chromosome 1"/>
</dbReference>
<sequence length="81" mass="9111">MGYFSWPLNELGLVEVDECSPFVGSGIKQTWSLRRKKLVHDGDNNSGPILLALLKRHLRVLEKFDGTAMSGCLREQAFFSV</sequence>
<dbReference type="AlphaFoldDB" id="A0A553NTR0"/>
<comment type="caution">
    <text evidence="1">The sequence shown here is derived from an EMBL/GenBank/DDBJ whole genome shotgun (WGS) entry which is preliminary data.</text>
</comment>
<dbReference type="EMBL" id="VCGU01000010">
    <property type="protein sequence ID" value="TRY68814.1"/>
    <property type="molecule type" value="Genomic_DNA"/>
</dbReference>
<reference evidence="1 2" key="1">
    <citation type="journal article" date="2018" name="Nat. Ecol. Evol.">
        <title>Genomic signatures of mitonuclear coevolution across populations of Tigriopus californicus.</title>
        <authorList>
            <person name="Barreto F.S."/>
            <person name="Watson E.T."/>
            <person name="Lima T.G."/>
            <person name="Willett C.S."/>
            <person name="Edmands S."/>
            <person name="Li W."/>
            <person name="Burton R.S."/>
        </authorList>
    </citation>
    <scope>NUCLEOTIDE SEQUENCE [LARGE SCALE GENOMIC DNA]</scope>
    <source>
        <strain evidence="1 2">San Diego</strain>
    </source>
</reference>
<gene>
    <name evidence="1" type="ORF">TCAL_09625</name>
</gene>
<accession>A0A553NTR0</accession>
<proteinExistence type="predicted"/>
<evidence type="ECO:0000313" key="2">
    <source>
        <dbReference type="Proteomes" id="UP000318571"/>
    </source>
</evidence>
<keyword evidence="2" id="KW-1185">Reference proteome</keyword>
<organism evidence="1 2">
    <name type="scientific">Tigriopus californicus</name>
    <name type="common">Marine copepod</name>
    <dbReference type="NCBI Taxonomy" id="6832"/>
    <lineage>
        <taxon>Eukaryota</taxon>
        <taxon>Metazoa</taxon>
        <taxon>Ecdysozoa</taxon>
        <taxon>Arthropoda</taxon>
        <taxon>Crustacea</taxon>
        <taxon>Multicrustacea</taxon>
        <taxon>Hexanauplia</taxon>
        <taxon>Copepoda</taxon>
        <taxon>Harpacticoida</taxon>
        <taxon>Harpacticidae</taxon>
        <taxon>Tigriopus</taxon>
    </lineage>
</organism>